<evidence type="ECO:0000313" key="8">
    <source>
        <dbReference type="Proteomes" id="UP000286045"/>
    </source>
</evidence>
<dbReference type="InterPro" id="IPR045851">
    <property type="entry name" value="AMP-bd_C_sf"/>
</dbReference>
<comment type="caution">
    <text evidence="7">The sequence shown here is derived from an EMBL/GenBank/DDBJ whole genome shotgun (WGS) entry which is preliminary data.</text>
</comment>
<protein>
    <recommendedName>
        <fullName evidence="9">Carrier domain-containing protein</fullName>
    </recommendedName>
</protein>
<sequence length="847" mass="92966">MAATNAEHVGLSEISRLSDEAKAACIQQSYPLVVECTPRKDSSRFRAGAVFNKTLILESEPHVLLRNLSRIILLLANQKHMDRPIAELLRNPSSIEDYQEMVAFNSRPATVPNICLHTLFEKSAQSYLQCLAVIAYNRQLTYRALDQACDCIAFFMVLAILSILKAGGCHVPLDPPHQRACLKNMIDQCKPSLILSSAAQRSRMVDLVDVPVLVVDSALLKQCGEQPNLAVSFKTRYAVGPQHLAYVIFTSGSTRPPKGVLMEHGSKASNVMHYANIFKLPHDEFGVFQFSSYTFDVSVVEIFATLAFGGTVCVPSEENRLDDVAGVMTSIRVEIAFPTPTTASNLEPSDVPGLKILCLSGGFSTTSILKTWSTSPNNGLFNAYGQTETAMHGATSRVLPGISSSNIGTPFGGQLWIVDPDNLSVLRPVGCIGEIVISGPPLARGYLGDPEETAKVFADNVSWFDGVSLQRLYKTGDMARYRGDGPIEFLGRKGGRQVKFHGFRIGLREIEAALHSVDRNGILTGAVVEKMPVMETDALMAFVQIKIQSIPDERALALIYDTFAFVAPVLVATFDLGEAQSRGSPLRNDNNSDGLAPKYAADHNTTRQAKATSAVSKASGDDYGNGTLPTDTQNMVASFWRKALRRGPEFVPRLDQDFFSTGGDPVSAISLVADFRRDGIHITVRDLYRLKSLSAMVEFVEPQRRPDATITQFASDIDEKRMITIPSMGQANSVASQPLLDEVANSLDISPDSIQDIYPCTLPQEGIMFLSERTKGSYHAFLSLLMPRRLDLDRPYKAFRTLVEMHDALRARYVFHKSLGSIQVVLTASAHFCDVDQRPPQAKQYLT</sequence>
<organism evidence="7 8">
    <name type="scientific">Xylaria grammica</name>
    <dbReference type="NCBI Taxonomy" id="363999"/>
    <lineage>
        <taxon>Eukaryota</taxon>
        <taxon>Fungi</taxon>
        <taxon>Dikarya</taxon>
        <taxon>Ascomycota</taxon>
        <taxon>Pezizomycotina</taxon>
        <taxon>Sordariomycetes</taxon>
        <taxon>Xylariomycetidae</taxon>
        <taxon>Xylariales</taxon>
        <taxon>Xylariaceae</taxon>
        <taxon>Xylaria</taxon>
    </lineage>
</organism>
<dbReference type="STRING" id="363999.A0A439D241"/>
<dbReference type="SUPFAM" id="SSF56801">
    <property type="entry name" value="Acetyl-CoA synthetase-like"/>
    <property type="match status" value="1"/>
</dbReference>
<dbReference type="GO" id="GO:0016874">
    <property type="term" value="F:ligase activity"/>
    <property type="evidence" value="ECO:0007669"/>
    <property type="project" value="UniProtKB-KW"/>
</dbReference>
<dbReference type="GO" id="GO:0005737">
    <property type="term" value="C:cytoplasm"/>
    <property type="evidence" value="ECO:0007669"/>
    <property type="project" value="TreeGrafter"/>
</dbReference>
<dbReference type="InterPro" id="IPR000873">
    <property type="entry name" value="AMP-dep_synth/lig_dom"/>
</dbReference>
<dbReference type="EMBL" id="RYZI01000196">
    <property type="protein sequence ID" value="RWA08505.1"/>
    <property type="molecule type" value="Genomic_DNA"/>
</dbReference>
<reference evidence="7 8" key="1">
    <citation type="submission" date="2018-12" db="EMBL/GenBank/DDBJ databases">
        <title>Draft genome sequence of Xylaria grammica IHI A82.</title>
        <authorList>
            <person name="Buettner E."/>
            <person name="Kellner H."/>
        </authorList>
    </citation>
    <scope>NUCLEOTIDE SEQUENCE [LARGE SCALE GENOMIC DNA]</scope>
    <source>
        <strain evidence="7 8">IHI A82</strain>
    </source>
</reference>
<evidence type="ECO:0000259" key="6">
    <source>
        <dbReference type="Pfam" id="PF00550"/>
    </source>
</evidence>
<feature type="domain" description="AMP-dependent synthetase/ligase" evidence="5">
    <location>
        <begin position="156"/>
        <end position="447"/>
    </location>
</feature>
<dbReference type="GO" id="GO:0043041">
    <property type="term" value="P:amino acid activation for nonribosomal peptide biosynthetic process"/>
    <property type="evidence" value="ECO:0007669"/>
    <property type="project" value="TreeGrafter"/>
</dbReference>
<dbReference type="InterPro" id="IPR009081">
    <property type="entry name" value="PP-bd_ACP"/>
</dbReference>
<name>A0A439D241_9PEZI</name>
<dbReference type="Gene3D" id="3.30.559.10">
    <property type="entry name" value="Chloramphenicol acetyltransferase-like domain"/>
    <property type="match status" value="1"/>
</dbReference>
<evidence type="ECO:0000256" key="4">
    <source>
        <dbReference type="SAM" id="MobiDB-lite"/>
    </source>
</evidence>
<keyword evidence="8" id="KW-1185">Reference proteome</keyword>
<evidence type="ECO:0000259" key="5">
    <source>
        <dbReference type="Pfam" id="PF00501"/>
    </source>
</evidence>
<dbReference type="PANTHER" id="PTHR45527:SF1">
    <property type="entry name" value="FATTY ACID SYNTHASE"/>
    <property type="match status" value="1"/>
</dbReference>
<proteinExistence type="predicted"/>
<dbReference type="Gene3D" id="3.30.300.30">
    <property type="match status" value="1"/>
</dbReference>
<feature type="domain" description="Carrier" evidence="6">
    <location>
        <begin position="639"/>
        <end position="700"/>
    </location>
</feature>
<dbReference type="SUPFAM" id="SSF47336">
    <property type="entry name" value="ACP-like"/>
    <property type="match status" value="1"/>
</dbReference>
<dbReference type="GO" id="GO:0044550">
    <property type="term" value="P:secondary metabolite biosynthetic process"/>
    <property type="evidence" value="ECO:0007669"/>
    <property type="project" value="TreeGrafter"/>
</dbReference>
<dbReference type="InterPro" id="IPR036736">
    <property type="entry name" value="ACP-like_sf"/>
</dbReference>
<dbReference type="PANTHER" id="PTHR45527">
    <property type="entry name" value="NONRIBOSOMAL PEPTIDE SYNTHETASE"/>
    <property type="match status" value="1"/>
</dbReference>
<dbReference type="Gene3D" id="3.40.50.12780">
    <property type="entry name" value="N-terminal domain of ligase-like"/>
    <property type="match status" value="1"/>
</dbReference>
<dbReference type="Pfam" id="PF00501">
    <property type="entry name" value="AMP-binding"/>
    <property type="match status" value="1"/>
</dbReference>
<evidence type="ECO:0000256" key="3">
    <source>
        <dbReference type="ARBA" id="ARBA00022598"/>
    </source>
</evidence>
<dbReference type="InterPro" id="IPR042099">
    <property type="entry name" value="ANL_N_sf"/>
</dbReference>
<evidence type="ECO:0000256" key="2">
    <source>
        <dbReference type="ARBA" id="ARBA00022553"/>
    </source>
</evidence>
<feature type="region of interest" description="Disordered" evidence="4">
    <location>
        <begin position="580"/>
        <end position="627"/>
    </location>
</feature>
<feature type="compositionally biased region" description="Polar residues" evidence="4">
    <location>
        <begin position="606"/>
        <end position="616"/>
    </location>
</feature>
<keyword evidence="1" id="KW-0596">Phosphopantetheine</keyword>
<evidence type="ECO:0000313" key="7">
    <source>
        <dbReference type="EMBL" id="RWA08505.1"/>
    </source>
</evidence>
<accession>A0A439D241</accession>
<evidence type="ECO:0008006" key="9">
    <source>
        <dbReference type="Google" id="ProtNLM"/>
    </source>
</evidence>
<dbReference type="Gene3D" id="1.10.1200.10">
    <property type="entry name" value="ACP-like"/>
    <property type="match status" value="1"/>
</dbReference>
<dbReference type="GO" id="GO:0031177">
    <property type="term" value="F:phosphopantetheine binding"/>
    <property type="evidence" value="ECO:0007669"/>
    <property type="project" value="TreeGrafter"/>
</dbReference>
<dbReference type="SUPFAM" id="SSF52777">
    <property type="entry name" value="CoA-dependent acyltransferases"/>
    <property type="match status" value="1"/>
</dbReference>
<dbReference type="Proteomes" id="UP000286045">
    <property type="component" value="Unassembled WGS sequence"/>
</dbReference>
<keyword evidence="3" id="KW-0436">Ligase</keyword>
<dbReference type="Pfam" id="PF00550">
    <property type="entry name" value="PP-binding"/>
    <property type="match status" value="1"/>
</dbReference>
<evidence type="ECO:0000256" key="1">
    <source>
        <dbReference type="ARBA" id="ARBA00022450"/>
    </source>
</evidence>
<gene>
    <name evidence="7" type="ORF">EKO27_g6592</name>
</gene>
<dbReference type="AlphaFoldDB" id="A0A439D241"/>
<keyword evidence="2" id="KW-0597">Phosphoprotein</keyword>
<dbReference type="InterPro" id="IPR023213">
    <property type="entry name" value="CAT-like_dom_sf"/>
</dbReference>
<feature type="compositionally biased region" description="Polar residues" evidence="4">
    <location>
        <begin position="581"/>
        <end position="593"/>
    </location>
</feature>